<keyword evidence="8" id="KW-0547">Nucleotide-binding</keyword>
<keyword evidence="9 15" id="KW-0378">Hydrolase</keyword>
<keyword evidence="13" id="KW-0963">Cytoplasm</keyword>
<proteinExistence type="inferred from homology"/>
<evidence type="ECO:0000256" key="9">
    <source>
        <dbReference type="ARBA" id="ARBA00022801"/>
    </source>
</evidence>
<dbReference type="GO" id="GO:0012505">
    <property type="term" value="C:endomembrane system"/>
    <property type="evidence" value="ECO:0007669"/>
    <property type="project" value="UniProtKB-SubCell"/>
</dbReference>
<keyword evidence="7" id="KW-0479">Metal-binding</keyword>
<dbReference type="InterPro" id="IPR001806">
    <property type="entry name" value="Small_GTPase"/>
</dbReference>
<evidence type="ECO:0000256" key="3">
    <source>
        <dbReference type="ARBA" id="ARBA00004245"/>
    </source>
</evidence>
<protein>
    <recommendedName>
        <fullName evidence="5">small monomeric GTPase</fullName>
        <ecNumber evidence="5">3.6.5.2</ecNumber>
    </recommendedName>
</protein>
<accession>B0EU26</accession>
<reference evidence="16" key="1">
    <citation type="submission" date="2007-12" db="EMBL/GenBank/DDBJ databases">
        <title>Annotation of Entamoeba dispar SAW760.</title>
        <authorList>
            <person name="Lorenzi H."/>
            <person name="Inman J."/>
            <person name="Schobel S."/>
            <person name="Amedeo P."/>
            <person name="Caler E."/>
        </authorList>
    </citation>
    <scope>NUCLEOTIDE SEQUENCE [LARGE SCALE GENOMIC DNA]</scope>
    <source>
        <strain evidence="16">ATCC PRA-260 / SAW760</strain>
    </source>
</reference>
<evidence type="ECO:0000256" key="2">
    <source>
        <dbReference type="ARBA" id="ARBA00004236"/>
    </source>
</evidence>
<evidence type="ECO:0000256" key="1">
    <source>
        <dbReference type="ARBA" id="ARBA00001946"/>
    </source>
</evidence>
<keyword evidence="12" id="KW-0472">Membrane</keyword>
<dbReference type="InterPro" id="IPR027417">
    <property type="entry name" value="P-loop_NTPase"/>
</dbReference>
<evidence type="ECO:0000256" key="6">
    <source>
        <dbReference type="ARBA" id="ARBA00022475"/>
    </source>
</evidence>
<keyword evidence="13" id="KW-0206">Cytoskeleton</keyword>
<dbReference type="GO" id="GO:0005886">
    <property type="term" value="C:plasma membrane"/>
    <property type="evidence" value="ECO:0007669"/>
    <property type="project" value="UniProtKB-SubCell"/>
</dbReference>
<gene>
    <name evidence="15" type="ORF">EDI_094810</name>
</gene>
<dbReference type="Pfam" id="PF00071">
    <property type="entry name" value="Ras"/>
    <property type="match status" value="1"/>
</dbReference>
<dbReference type="PANTHER" id="PTHR24072">
    <property type="entry name" value="RHO FAMILY GTPASE"/>
    <property type="match status" value="1"/>
</dbReference>
<name>B0EU26_ENTDS</name>
<keyword evidence="6" id="KW-1003">Cell membrane</keyword>
<dbReference type="SUPFAM" id="SSF52540">
    <property type="entry name" value="P-loop containing nucleoside triphosphate hydrolases"/>
    <property type="match status" value="1"/>
</dbReference>
<dbReference type="SMART" id="SM00174">
    <property type="entry name" value="RHO"/>
    <property type="match status" value="1"/>
</dbReference>
<evidence type="ECO:0000313" key="15">
    <source>
        <dbReference type="EMBL" id="EDR21970.1"/>
    </source>
</evidence>
<dbReference type="EMBL" id="DS550838">
    <property type="protein sequence ID" value="EDR21970.1"/>
    <property type="molecule type" value="Genomic_DNA"/>
</dbReference>
<sequence length="199" mass="22897">MDNIKLVVIGDGAVGKTSLLETCVTKKYPKQYIPTVFENYPDFIFQYKDKKYKMNIFDTAGGEDYYMLRPLIYPNTDVFLLCYSIDNPRSFENVKSYWLPELKRYEPEVPIFLVATKIDLLETNDKDSEIITTEQGHKMAEEIGALDFIEVSALNGTNVDDVFGHVVEINEAHKKNMKASNNGQCCIYLVPLLLFDLFY</sequence>
<dbReference type="KEGG" id="edi:EDI_094810"/>
<evidence type="ECO:0000256" key="5">
    <source>
        <dbReference type="ARBA" id="ARBA00011984"/>
    </source>
</evidence>
<dbReference type="OMA" id="KINASAY"/>
<dbReference type="Proteomes" id="UP000008076">
    <property type="component" value="Unassembled WGS sequence"/>
</dbReference>
<evidence type="ECO:0000256" key="10">
    <source>
        <dbReference type="ARBA" id="ARBA00022842"/>
    </source>
</evidence>
<comment type="subcellular location">
    <subcellularLocation>
        <location evidence="2">Cell membrane</location>
    </subcellularLocation>
    <subcellularLocation>
        <location evidence="3">Cytoplasm</location>
        <location evidence="3">Cytoskeleton</location>
    </subcellularLocation>
    <subcellularLocation>
        <location evidence="14">Endomembrane system</location>
        <topology evidence="14">Lipid-anchor</topology>
        <orientation evidence="14">Cytoplasmic side</orientation>
    </subcellularLocation>
</comment>
<dbReference type="GO" id="GO:0005525">
    <property type="term" value="F:GTP binding"/>
    <property type="evidence" value="ECO:0007669"/>
    <property type="project" value="UniProtKB-KW"/>
</dbReference>
<evidence type="ECO:0000256" key="13">
    <source>
        <dbReference type="ARBA" id="ARBA00023212"/>
    </source>
</evidence>
<keyword evidence="11" id="KW-0342">GTP-binding</keyword>
<dbReference type="FunFam" id="3.40.50.300:FF:001799">
    <property type="entry name" value="Rac2 family GTP-binding protein, putative"/>
    <property type="match status" value="1"/>
</dbReference>
<dbReference type="OrthoDB" id="8830751at2759"/>
<dbReference type="SMART" id="SM00173">
    <property type="entry name" value="RAS"/>
    <property type="match status" value="1"/>
</dbReference>
<evidence type="ECO:0000256" key="14">
    <source>
        <dbReference type="ARBA" id="ARBA00046278"/>
    </source>
</evidence>
<comment type="similarity">
    <text evidence="4">Belongs to the small GTPase superfamily. Rho family.</text>
</comment>
<dbReference type="GeneID" id="5886581"/>
<dbReference type="Gene3D" id="3.40.50.300">
    <property type="entry name" value="P-loop containing nucleotide triphosphate hydrolases"/>
    <property type="match status" value="1"/>
</dbReference>
<keyword evidence="10" id="KW-0460">Magnesium</keyword>
<evidence type="ECO:0000256" key="11">
    <source>
        <dbReference type="ARBA" id="ARBA00023134"/>
    </source>
</evidence>
<dbReference type="PROSITE" id="PS51420">
    <property type="entry name" value="RHO"/>
    <property type="match status" value="1"/>
</dbReference>
<evidence type="ECO:0000313" key="16">
    <source>
        <dbReference type="Proteomes" id="UP000008076"/>
    </source>
</evidence>
<comment type="cofactor">
    <cofactor evidence="1">
        <name>Mg(2+)</name>
        <dbReference type="ChEBI" id="CHEBI:18420"/>
    </cofactor>
</comment>
<dbReference type="InterPro" id="IPR003578">
    <property type="entry name" value="Small_GTPase_Rho"/>
</dbReference>
<dbReference type="PROSITE" id="PS51419">
    <property type="entry name" value="RAB"/>
    <property type="match status" value="1"/>
</dbReference>
<dbReference type="PROSITE" id="PS51421">
    <property type="entry name" value="RAS"/>
    <property type="match status" value="1"/>
</dbReference>
<dbReference type="eggNOG" id="KOG0393">
    <property type="taxonomic scope" value="Eukaryota"/>
</dbReference>
<keyword evidence="16" id="KW-1185">Reference proteome</keyword>
<dbReference type="NCBIfam" id="TIGR00231">
    <property type="entry name" value="small_GTP"/>
    <property type="match status" value="1"/>
</dbReference>
<dbReference type="GO" id="GO:0046872">
    <property type="term" value="F:metal ion binding"/>
    <property type="evidence" value="ECO:0007669"/>
    <property type="project" value="UniProtKB-KW"/>
</dbReference>
<dbReference type="CDD" id="cd00157">
    <property type="entry name" value="Rho"/>
    <property type="match status" value="1"/>
</dbReference>
<dbReference type="SMART" id="SM00175">
    <property type="entry name" value="RAB"/>
    <property type="match status" value="1"/>
</dbReference>
<evidence type="ECO:0000256" key="4">
    <source>
        <dbReference type="ARBA" id="ARBA00010142"/>
    </source>
</evidence>
<evidence type="ECO:0000256" key="8">
    <source>
        <dbReference type="ARBA" id="ARBA00022741"/>
    </source>
</evidence>
<dbReference type="AlphaFoldDB" id="B0EU26"/>
<dbReference type="PRINTS" id="PR00449">
    <property type="entry name" value="RASTRNSFRMNG"/>
</dbReference>
<evidence type="ECO:0000256" key="12">
    <source>
        <dbReference type="ARBA" id="ARBA00023136"/>
    </source>
</evidence>
<dbReference type="InterPro" id="IPR005225">
    <property type="entry name" value="Small_GTP-bd"/>
</dbReference>
<dbReference type="EC" id="3.6.5.2" evidence="5"/>
<evidence type="ECO:0000256" key="7">
    <source>
        <dbReference type="ARBA" id="ARBA00022723"/>
    </source>
</evidence>
<dbReference type="GO" id="GO:0003925">
    <property type="term" value="F:G protein activity"/>
    <property type="evidence" value="ECO:0007669"/>
    <property type="project" value="UniProtKB-EC"/>
</dbReference>
<dbReference type="RefSeq" id="XP_001741568.1">
    <property type="nucleotide sequence ID" value="XM_001741516.1"/>
</dbReference>
<dbReference type="GO" id="GO:0005856">
    <property type="term" value="C:cytoskeleton"/>
    <property type="evidence" value="ECO:0007669"/>
    <property type="project" value="UniProtKB-SubCell"/>
</dbReference>
<organism evidence="16">
    <name type="scientific">Entamoeba dispar (strain ATCC PRA-260 / SAW760)</name>
    <dbReference type="NCBI Taxonomy" id="370354"/>
    <lineage>
        <taxon>Eukaryota</taxon>
        <taxon>Amoebozoa</taxon>
        <taxon>Evosea</taxon>
        <taxon>Archamoebae</taxon>
        <taxon>Mastigamoebida</taxon>
        <taxon>Entamoebidae</taxon>
        <taxon>Entamoeba</taxon>
    </lineage>
</organism>
<dbReference type="GO" id="GO:0007264">
    <property type="term" value="P:small GTPase-mediated signal transduction"/>
    <property type="evidence" value="ECO:0007669"/>
    <property type="project" value="InterPro"/>
</dbReference>
<dbReference type="VEuPathDB" id="AmoebaDB:EDI_094810"/>